<dbReference type="SUPFAM" id="SSF52821">
    <property type="entry name" value="Rhodanese/Cell cycle control phosphatase"/>
    <property type="match status" value="1"/>
</dbReference>
<keyword evidence="3" id="KW-1185">Reference proteome</keyword>
<dbReference type="Gene3D" id="3.40.250.10">
    <property type="entry name" value="Rhodanese-like domain"/>
    <property type="match status" value="1"/>
</dbReference>
<dbReference type="RefSeq" id="WP_120192484.1">
    <property type="nucleotide sequence ID" value="NZ_RAPK01000007.1"/>
</dbReference>
<dbReference type="Pfam" id="PF00581">
    <property type="entry name" value="Rhodanese"/>
    <property type="match status" value="1"/>
</dbReference>
<keyword evidence="2" id="KW-0808">Transferase</keyword>
<dbReference type="PANTHER" id="PTHR43031:SF17">
    <property type="entry name" value="SULFURTRANSFERASE YTWF-RELATED"/>
    <property type="match status" value="1"/>
</dbReference>
<evidence type="ECO:0000313" key="3">
    <source>
        <dbReference type="Proteomes" id="UP000285120"/>
    </source>
</evidence>
<sequence length="123" mass="14003">MREEIEGIEQIDVQELKQLYKDSQAAPILIDIREPSEYIEGHIPGVPLLPMQQIPEAAESMKKEESYVLICRSGSRSQHAAHYLKENGFNQVKNFAGGMLTWDEEVNKGMENPLENVGDLYQK</sequence>
<evidence type="ECO:0000259" key="1">
    <source>
        <dbReference type="PROSITE" id="PS50206"/>
    </source>
</evidence>
<organism evidence="2 3">
    <name type="scientific">Sinobaca qinghaiensis</name>
    <dbReference type="NCBI Taxonomy" id="342944"/>
    <lineage>
        <taxon>Bacteria</taxon>
        <taxon>Bacillati</taxon>
        <taxon>Bacillota</taxon>
        <taxon>Bacilli</taxon>
        <taxon>Bacillales</taxon>
        <taxon>Sporolactobacillaceae</taxon>
        <taxon>Sinobaca</taxon>
    </lineage>
</organism>
<proteinExistence type="predicted"/>
<evidence type="ECO:0000313" key="2">
    <source>
        <dbReference type="EMBL" id="RKD75620.1"/>
    </source>
</evidence>
<name>A0A419V6N3_9BACL</name>
<dbReference type="InterPro" id="IPR001763">
    <property type="entry name" value="Rhodanese-like_dom"/>
</dbReference>
<dbReference type="CDD" id="cd00158">
    <property type="entry name" value="RHOD"/>
    <property type="match status" value="1"/>
</dbReference>
<reference evidence="2 3" key="1">
    <citation type="submission" date="2018-09" db="EMBL/GenBank/DDBJ databases">
        <title>Genomic Encyclopedia of Archaeal and Bacterial Type Strains, Phase II (KMG-II): from individual species to whole genera.</title>
        <authorList>
            <person name="Goeker M."/>
        </authorList>
    </citation>
    <scope>NUCLEOTIDE SEQUENCE [LARGE SCALE GENOMIC DNA]</scope>
    <source>
        <strain evidence="2 3">DSM 17008</strain>
    </source>
</reference>
<dbReference type="AlphaFoldDB" id="A0A419V6N3"/>
<dbReference type="InterPro" id="IPR036873">
    <property type="entry name" value="Rhodanese-like_dom_sf"/>
</dbReference>
<dbReference type="EMBL" id="RAPK01000007">
    <property type="protein sequence ID" value="RKD75620.1"/>
    <property type="molecule type" value="Genomic_DNA"/>
</dbReference>
<dbReference type="InterPro" id="IPR050229">
    <property type="entry name" value="GlpE_sulfurtransferase"/>
</dbReference>
<dbReference type="PANTHER" id="PTHR43031">
    <property type="entry name" value="FAD-DEPENDENT OXIDOREDUCTASE"/>
    <property type="match status" value="1"/>
</dbReference>
<dbReference type="OrthoDB" id="9800872at2"/>
<dbReference type="SMART" id="SM00450">
    <property type="entry name" value="RHOD"/>
    <property type="match status" value="1"/>
</dbReference>
<dbReference type="Proteomes" id="UP000285120">
    <property type="component" value="Unassembled WGS sequence"/>
</dbReference>
<dbReference type="PROSITE" id="PS50206">
    <property type="entry name" value="RHODANESE_3"/>
    <property type="match status" value="1"/>
</dbReference>
<gene>
    <name evidence="2" type="ORF">ATL39_1321</name>
</gene>
<accession>A0A419V6N3</accession>
<protein>
    <submittedName>
        <fullName evidence="2">Rhodanese-related sulfurtransferase</fullName>
    </submittedName>
</protein>
<feature type="domain" description="Rhodanese" evidence="1">
    <location>
        <begin position="23"/>
        <end position="111"/>
    </location>
</feature>
<comment type="caution">
    <text evidence="2">The sequence shown here is derived from an EMBL/GenBank/DDBJ whole genome shotgun (WGS) entry which is preliminary data.</text>
</comment>
<dbReference type="GO" id="GO:0016740">
    <property type="term" value="F:transferase activity"/>
    <property type="evidence" value="ECO:0007669"/>
    <property type="project" value="UniProtKB-KW"/>
</dbReference>